<evidence type="ECO:0000313" key="1">
    <source>
        <dbReference type="EMBL" id="CUU54042.1"/>
    </source>
</evidence>
<dbReference type="RefSeq" id="WP_207550245.1">
    <property type="nucleotide sequence ID" value="NZ_FAOZ01000002.1"/>
</dbReference>
<dbReference type="Proteomes" id="UP000198802">
    <property type="component" value="Unassembled WGS sequence"/>
</dbReference>
<protein>
    <submittedName>
        <fullName evidence="1">Uncharacterized conserved protein YbjT, contains NAD(P)-binding and DUF2867 domains</fullName>
    </submittedName>
</protein>
<dbReference type="PANTHER" id="PTHR43162:SF1">
    <property type="entry name" value="PRESTALK A DIFFERENTIATION PROTEIN A"/>
    <property type="match status" value="1"/>
</dbReference>
<dbReference type="InterPro" id="IPR051604">
    <property type="entry name" value="Ergot_Alk_Oxidoreductase"/>
</dbReference>
<dbReference type="PANTHER" id="PTHR43162">
    <property type="match status" value="1"/>
</dbReference>
<dbReference type="Gene3D" id="3.90.25.10">
    <property type="entry name" value="UDP-galactose 4-epimerase, domain 1"/>
    <property type="match status" value="1"/>
</dbReference>
<sequence length="279" mass="29810">MTTHTQSNAAKPVLVTVASGKTGRRVAARLTAAGEPVRAVSRSTPTRFDWEDQSTWRHALEGARAAYLCFVPDLGFRGAAETVGAFARLAVSLGVSRLVLLSGRGEEGALAGEQAVRASGAEVTIIRASWFNQNFHEDFLLDSVRAGEIALPAGDAAEPFVDADDIAEVAVAALTGDGHAGEVYEVTGPRLLTFHDVAKELGQALGREIRYVPQTSEQYAAVLTEYGLPLDLLELFDRILDGRNASLTDGVRRALGREPRDFGDYARNTAASGAWDLSL</sequence>
<dbReference type="EMBL" id="FAOZ01000002">
    <property type="protein sequence ID" value="CUU54042.1"/>
    <property type="molecule type" value="Genomic_DNA"/>
</dbReference>
<dbReference type="SUPFAM" id="SSF51735">
    <property type="entry name" value="NAD(P)-binding Rossmann-fold domains"/>
    <property type="match status" value="1"/>
</dbReference>
<dbReference type="InterPro" id="IPR036291">
    <property type="entry name" value="NAD(P)-bd_dom_sf"/>
</dbReference>
<gene>
    <name evidence="1" type="ORF">Ga0074812_10245</name>
</gene>
<name>A0A0S4QHK7_9ACTN</name>
<evidence type="ECO:0000313" key="2">
    <source>
        <dbReference type="Proteomes" id="UP000198802"/>
    </source>
</evidence>
<reference evidence="2" key="1">
    <citation type="submission" date="2015-11" db="EMBL/GenBank/DDBJ databases">
        <authorList>
            <person name="Varghese N."/>
        </authorList>
    </citation>
    <scope>NUCLEOTIDE SEQUENCE [LARGE SCALE GENOMIC DNA]</scope>
    <source>
        <strain evidence="2">DSM 45899</strain>
    </source>
</reference>
<keyword evidence="2" id="KW-1185">Reference proteome</keyword>
<dbReference type="AlphaFoldDB" id="A0A0S4QHK7"/>
<organism evidence="1 2">
    <name type="scientific">Parafrankia irregularis</name>
    <dbReference type="NCBI Taxonomy" id="795642"/>
    <lineage>
        <taxon>Bacteria</taxon>
        <taxon>Bacillati</taxon>
        <taxon>Actinomycetota</taxon>
        <taxon>Actinomycetes</taxon>
        <taxon>Frankiales</taxon>
        <taxon>Frankiaceae</taxon>
        <taxon>Parafrankia</taxon>
    </lineage>
</organism>
<proteinExistence type="predicted"/>
<accession>A0A0S4QHK7</accession>
<dbReference type="Gene3D" id="3.40.50.720">
    <property type="entry name" value="NAD(P)-binding Rossmann-like Domain"/>
    <property type="match status" value="1"/>
</dbReference>